<dbReference type="AlphaFoldDB" id="E0UTR9"/>
<dbReference type="Gene3D" id="3.30.450.20">
    <property type="entry name" value="PAS domain"/>
    <property type="match status" value="1"/>
</dbReference>
<dbReference type="GO" id="GO:0000155">
    <property type="term" value="F:phosphorelay sensor kinase activity"/>
    <property type="evidence" value="ECO:0007669"/>
    <property type="project" value="InterPro"/>
</dbReference>
<reference evidence="14" key="1">
    <citation type="journal article" date="2010" name="Stand. Genomic Sci.">
        <title>Complete genome sequence of Sulfurimonas autotrophica type strain (OK10).</title>
        <authorList>
            <person name="Sikorski J."/>
            <person name="Munk C."/>
            <person name="Lapidus A."/>
            <person name="Djao O."/>
            <person name="Lucas S."/>
            <person name="Glavina Del Rio T."/>
            <person name="Nolan M."/>
            <person name="Tice H."/>
            <person name="Han C."/>
            <person name="Cheng J."/>
            <person name="Tapia R."/>
            <person name="Goodwin L."/>
            <person name="Pitluck S."/>
            <person name="Liolios K."/>
            <person name="Ivanova N."/>
            <person name="Mavromatis K."/>
            <person name="Mikhailova N."/>
            <person name="Pati A."/>
            <person name="Sims D."/>
            <person name="Meincke L."/>
            <person name="Brettin T."/>
            <person name="Detter J."/>
            <person name="Chen A."/>
            <person name="Palaniappan K."/>
            <person name="Land M."/>
            <person name="Hauser L."/>
            <person name="Chang Y."/>
            <person name="Jeffries C."/>
            <person name="Rohde M."/>
            <person name="Lang E."/>
            <person name="Spring S."/>
            <person name="Goker M."/>
            <person name="Woyke T."/>
            <person name="Bristow J."/>
            <person name="Eisen J."/>
            <person name="Markowitz V."/>
            <person name="Hugenholtz P."/>
            <person name="Kyrpides N."/>
            <person name="Klenk H."/>
        </authorList>
    </citation>
    <scope>NUCLEOTIDE SEQUENCE [LARGE SCALE GENOMIC DNA]</scope>
    <source>
        <strain evidence="14">ATCC BAA-671 / DSM 16294 / JCM 11897 / OK10</strain>
    </source>
</reference>
<dbReference type="InterPro" id="IPR004358">
    <property type="entry name" value="Sig_transdc_His_kin-like_C"/>
</dbReference>
<evidence type="ECO:0000256" key="2">
    <source>
        <dbReference type="ARBA" id="ARBA00012438"/>
    </source>
</evidence>
<dbReference type="RefSeq" id="WP_013326056.1">
    <property type="nucleotide sequence ID" value="NC_014506.1"/>
</dbReference>
<dbReference type="SUPFAM" id="SSF47384">
    <property type="entry name" value="Homodimeric domain of signal transducing histidine kinase"/>
    <property type="match status" value="1"/>
</dbReference>
<dbReference type="Gene3D" id="1.10.287.130">
    <property type="match status" value="1"/>
</dbReference>
<dbReference type="EMBL" id="CP002205">
    <property type="protein sequence ID" value="ADN08300.1"/>
    <property type="molecule type" value="Genomic_DNA"/>
</dbReference>
<dbReference type="PANTHER" id="PTHR43065:SF10">
    <property type="entry name" value="PEROXIDE STRESS-ACTIVATED HISTIDINE KINASE MAK3"/>
    <property type="match status" value="1"/>
</dbReference>
<dbReference type="PROSITE" id="PS50113">
    <property type="entry name" value="PAC"/>
    <property type="match status" value="1"/>
</dbReference>
<dbReference type="Pfam" id="PF02518">
    <property type="entry name" value="HATPase_c"/>
    <property type="match status" value="1"/>
</dbReference>
<comment type="catalytic activity">
    <reaction evidence="1">
        <text>ATP + protein L-histidine = ADP + protein N-phospho-L-histidine.</text>
        <dbReference type="EC" id="2.7.13.3"/>
    </reaction>
</comment>
<gene>
    <name evidence="13" type="ordered locus">Saut_0251</name>
</gene>
<dbReference type="EC" id="2.7.13.3" evidence="2"/>
<dbReference type="Proteomes" id="UP000007803">
    <property type="component" value="Chromosome"/>
</dbReference>
<keyword evidence="8" id="KW-0902">Two-component regulatory system</keyword>
<evidence type="ECO:0000256" key="8">
    <source>
        <dbReference type="ARBA" id="ARBA00023012"/>
    </source>
</evidence>
<feature type="coiled-coil region" evidence="9">
    <location>
        <begin position="116"/>
        <end position="158"/>
    </location>
</feature>
<feature type="domain" description="PAC" evidence="12">
    <location>
        <begin position="71"/>
        <end position="125"/>
    </location>
</feature>
<keyword evidence="6 13" id="KW-0418">Kinase</keyword>
<keyword evidence="14" id="KW-1185">Reference proteome</keyword>
<evidence type="ECO:0000313" key="14">
    <source>
        <dbReference type="Proteomes" id="UP000007803"/>
    </source>
</evidence>
<name>E0UTR9_SULAO</name>
<dbReference type="SUPFAM" id="SSF55874">
    <property type="entry name" value="ATPase domain of HSP90 chaperone/DNA topoisomerase II/histidine kinase"/>
    <property type="match status" value="1"/>
</dbReference>
<dbReference type="HOGENOM" id="CLU_000445_133_3_7"/>
<dbReference type="GO" id="GO:0005524">
    <property type="term" value="F:ATP binding"/>
    <property type="evidence" value="ECO:0007669"/>
    <property type="project" value="UniProtKB-KW"/>
</dbReference>
<dbReference type="InterPro" id="IPR003661">
    <property type="entry name" value="HisK_dim/P_dom"/>
</dbReference>
<dbReference type="InterPro" id="IPR003594">
    <property type="entry name" value="HATPase_dom"/>
</dbReference>
<dbReference type="InterPro" id="IPR036890">
    <property type="entry name" value="HATPase_C_sf"/>
</dbReference>
<evidence type="ECO:0000259" key="12">
    <source>
        <dbReference type="PROSITE" id="PS50113"/>
    </source>
</evidence>
<dbReference type="PANTHER" id="PTHR43065">
    <property type="entry name" value="SENSOR HISTIDINE KINASE"/>
    <property type="match status" value="1"/>
</dbReference>
<dbReference type="SMART" id="SM00086">
    <property type="entry name" value="PAC"/>
    <property type="match status" value="1"/>
</dbReference>
<dbReference type="InterPro" id="IPR013655">
    <property type="entry name" value="PAS_fold_3"/>
</dbReference>
<dbReference type="CDD" id="cd00130">
    <property type="entry name" value="PAS"/>
    <property type="match status" value="1"/>
</dbReference>
<evidence type="ECO:0000256" key="3">
    <source>
        <dbReference type="ARBA" id="ARBA00022553"/>
    </source>
</evidence>
<dbReference type="Pfam" id="PF08447">
    <property type="entry name" value="PAS_3"/>
    <property type="match status" value="1"/>
</dbReference>
<evidence type="ECO:0000256" key="5">
    <source>
        <dbReference type="ARBA" id="ARBA00022741"/>
    </source>
</evidence>
<keyword evidence="4" id="KW-0808">Transferase</keyword>
<keyword evidence="7" id="KW-0067">ATP-binding</keyword>
<dbReference type="InterPro" id="IPR005467">
    <property type="entry name" value="His_kinase_dom"/>
</dbReference>
<evidence type="ECO:0000256" key="6">
    <source>
        <dbReference type="ARBA" id="ARBA00022777"/>
    </source>
</evidence>
<evidence type="ECO:0000256" key="9">
    <source>
        <dbReference type="SAM" id="Coils"/>
    </source>
</evidence>
<proteinExistence type="predicted"/>
<dbReference type="InterPro" id="IPR000014">
    <property type="entry name" value="PAS"/>
</dbReference>
<feature type="domain" description="PAS" evidence="11">
    <location>
        <begin position="1"/>
        <end position="70"/>
    </location>
</feature>
<dbReference type="InterPro" id="IPR036097">
    <property type="entry name" value="HisK_dim/P_sf"/>
</dbReference>
<dbReference type="SUPFAM" id="SSF55785">
    <property type="entry name" value="PYP-like sensor domain (PAS domain)"/>
    <property type="match status" value="1"/>
</dbReference>
<protein>
    <recommendedName>
        <fullName evidence="2">histidine kinase</fullName>
        <ecNumber evidence="2">2.7.13.3</ecNumber>
    </recommendedName>
</protein>
<evidence type="ECO:0000256" key="7">
    <source>
        <dbReference type="ARBA" id="ARBA00022840"/>
    </source>
</evidence>
<keyword evidence="9" id="KW-0175">Coiled coil</keyword>
<dbReference type="PROSITE" id="PS50112">
    <property type="entry name" value="PAS"/>
    <property type="match status" value="1"/>
</dbReference>
<evidence type="ECO:0000313" key="13">
    <source>
        <dbReference type="EMBL" id="ADN08300.1"/>
    </source>
</evidence>
<dbReference type="STRING" id="563040.Saut_0251"/>
<dbReference type="OrthoDB" id="9799273at2"/>
<dbReference type="InterPro" id="IPR035965">
    <property type="entry name" value="PAS-like_dom_sf"/>
</dbReference>
<dbReference type="SMART" id="SM00091">
    <property type="entry name" value="PAS"/>
    <property type="match status" value="1"/>
</dbReference>
<dbReference type="InterPro" id="IPR001610">
    <property type="entry name" value="PAC"/>
</dbReference>
<dbReference type="SMART" id="SM00387">
    <property type="entry name" value="HATPase_c"/>
    <property type="match status" value="1"/>
</dbReference>
<dbReference type="PROSITE" id="PS50109">
    <property type="entry name" value="HIS_KIN"/>
    <property type="match status" value="1"/>
</dbReference>
<dbReference type="PRINTS" id="PR00344">
    <property type="entry name" value="BCTRLSENSOR"/>
</dbReference>
<dbReference type="NCBIfam" id="TIGR00229">
    <property type="entry name" value="sensory_box"/>
    <property type="match status" value="1"/>
</dbReference>
<dbReference type="CDD" id="cd00082">
    <property type="entry name" value="HisKA"/>
    <property type="match status" value="1"/>
</dbReference>
<keyword evidence="5" id="KW-0547">Nucleotide-binding</keyword>
<evidence type="ECO:0000259" key="10">
    <source>
        <dbReference type="PROSITE" id="PS50109"/>
    </source>
</evidence>
<dbReference type="KEGG" id="sua:Saut_0251"/>
<accession>E0UTR9</accession>
<dbReference type="eggNOG" id="COG4191">
    <property type="taxonomic scope" value="Bacteria"/>
</dbReference>
<keyword evidence="3" id="KW-0597">Phosphoprotein</keyword>
<evidence type="ECO:0000259" key="11">
    <source>
        <dbReference type="PROSITE" id="PS50112"/>
    </source>
</evidence>
<organism evidence="13 14">
    <name type="scientific">Sulfurimonas autotrophica (strain ATCC BAA-671 / DSM 16294 / JCM 11897 / OK10)</name>
    <dbReference type="NCBI Taxonomy" id="563040"/>
    <lineage>
        <taxon>Bacteria</taxon>
        <taxon>Pseudomonadati</taxon>
        <taxon>Campylobacterota</taxon>
        <taxon>Epsilonproteobacteria</taxon>
        <taxon>Campylobacterales</taxon>
        <taxon>Sulfurimonadaceae</taxon>
        <taxon>Sulfurimonas</taxon>
    </lineage>
</organism>
<evidence type="ECO:0000256" key="1">
    <source>
        <dbReference type="ARBA" id="ARBA00000085"/>
    </source>
</evidence>
<sequence>MLEQYKEAIEKSNIISKTDVNGIITFVNDEFCKISGYSKEELIGKNHNIVRHPDVPASQFKALWETIKAKKTYKATVKNRAKNGSTFYVNTTVIPILDEKNNIEEFIAIRYDVTKEVFYKQSLEQKEKELEELNENLEKRVQEKTKELKELNETLELRVYEEIAKNEQKQKVMFWQSRLASLGEMLANIAHQWRQPLTELSLTLFSLKKAALQNNEKEVQSLYDESKLIIQNMSTTIDDFTNFFKPTKHKHYFKIAQSINESLSILEKIITKEMITIRTDFEDVEVLGISNELTQVMINLIQNSKDAFLQSGVLLKEINIRVKKEKEFAIIEFEDNAGGIKEKEIYKIFEPYFTTKHSSSGTGLGLFMSKMICEQGLNGSIDVKSKKGFTTFSIKIPLQDRDKANA</sequence>
<dbReference type="Gene3D" id="3.30.565.10">
    <property type="entry name" value="Histidine kinase-like ATPase, C-terminal domain"/>
    <property type="match status" value="1"/>
</dbReference>
<evidence type="ECO:0000256" key="4">
    <source>
        <dbReference type="ARBA" id="ARBA00022679"/>
    </source>
</evidence>
<feature type="domain" description="Histidine kinase" evidence="10">
    <location>
        <begin position="188"/>
        <end position="400"/>
    </location>
</feature>
<dbReference type="InterPro" id="IPR000700">
    <property type="entry name" value="PAS-assoc_C"/>
</dbReference>